<gene>
    <name evidence="2" type="ORF">CLAFUR5_05349</name>
</gene>
<sequence length="204" mass="23378">MEEMNAQQTFECDPSRPQEHSIYPFSGLIVAKNMPSNSKNNKMASLVGNPNSTVRTATARHMWTYKQQLLVRVLLVEYLHERALIEKQDRKVISDIFAELNLNARVFKWSDFAALERNQTTKDQQRAWRSGDWQGQAYPQEDRELMIELREGINESAAFKRYRAEVKERTGSDGEDCGILEGDDAVAEEAIDQDGDDDSDVTMK</sequence>
<dbReference type="Proteomes" id="UP000756132">
    <property type="component" value="Chromosome 4"/>
</dbReference>
<dbReference type="AlphaFoldDB" id="A0A9Q8LFU9"/>
<dbReference type="EMBL" id="CP090166">
    <property type="protein sequence ID" value="UJO16821.1"/>
    <property type="molecule type" value="Genomic_DNA"/>
</dbReference>
<organism evidence="2 3">
    <name type="scientific">Passalora fulva</name>
    <name type="common">Tomato leaf mold</name>
    <name type="synonym">Cladosporium fulvum</name>
    <dbReference type="NCBI Taxonomy" id="5499"/>
    <lineage>
        <taxon>Eukaryota</taxon>
        <taxon>Fungi</taxon>
        <taxon>Dikarya</taxon>
        <taxon>Ascomycota</taxon>
        <taxon>Pezizomycotina</taxon>
        <taxon>Dothideomycetes</taxon>
        <taxon>Dothideomycetidae</taxon>
        <taxon>Mycosphaerellales</taxon>
        <taxon>Mycosphaerellaceae</taxon>
        <taxon>Fulvia</taxon>
    </lineage>
</organism>
<evidence type="ECO:0000256" key="1">
    <source>
        <dbReference type="SAM" id="MobiDB-lite"/>
    </source>
</evidence>
<dbReference type="RefSeq" id="XP_047761187.1">
    <property type="nucleotide sequence ID" value="XM_047904497.1"/>
</dbReference>
<evidence type="ECO:0000313" key="2">
    <source>
        <dbReference type="EMBL" id="UJO16821.1"/>
    </source>
</evidence>
<reference evidence="2" key="2">
    <citation type="journal article" date="2022" name="Microb. Genom.">
        <title>A chromosome-scale genome assembly of the tomato pathogen Cladosporium fulvum reveals a compartmentalized genome architecture and the presence of a dispensable chromosome.</title>
        <authorList>
            <person name="Zaccaron A.Z."/>
            <person name="Chen L.H."/>
            <person name="Samaras A."/>
            <person name="Stergiopoulos I."/>
        </authorList>
    </citation>
    <scope>NUCLEOTIDE SEQUENCE</scope>
    <source>
        <strain evidence="2">Race5_Kim</strain>
    </source>
</reference>
<feature type="region of interest" description="Disordered" evidence="1">
    <location>
        <begin position="168"/>
        <end position="204"/>
    </location>
</feature>
<dbReference type="KEGG" id="ffu:CLAFUR5_05349"/>
<dbReference type="GeneID" id="71985227"/>
<reference evidence="2" key="1">
    <citation type="submission" date="2021-12" db="EMBL/GenBank/DDBJ databases">
        <authorList>
            <person name="Zaccaron A."/>
            <person name="Stergiopoulos I."/>
        </authorList>
    </citation>
    <scope>NUCLEOTIDE SEQUENCE</scope>
    <source>
        <strain evidence="2">Race5_Kim</strain>
    </source>
</reference>
<feature type="compositionally biased region" description="Acidic residues" evidence="1">
    <location>
        <begin position="173"/>
        <end position="204"/>
    </location>
</feature>
<proteinExistence type="predicted"/>
<accession>A0A9Q8LFU9</accession>
<evidence type="ECO:0000313" key="3">
    <source>
        <dbReference type="Proteomes" id="UP000756132"/>
    </source>
</evidence>
<protein>
    <submittedName>
        <fullName evidence="2">Uncharacterized protein</fullName>
    </submittedName>
</protein>
<name>A0A9Q8LFU9_PASFU</name>
<keyword evidence="3" id="KW-1185">Reference proteome</keyword>